<evidence type="ECO:0000313" key="3">
    <source>
        <dbReference type="Proteomes" id="UP000006694"/>
    </source>
</evidence>
<dbReference type="Proteomes" id="UP000006694">
    <property type="component" value="Chromosome"/>
</dbReference>
<dbReference type="GO" id="GO:0010288">
    <property type="term" value="P:response to lead ion"/>
    <property type="evidence" value="ECO:0007669"/>
    <property type="project" value="TreeGrafter"/>
</dbReference>
<dbReference type="OrthoDB" id="9797716at2"/>
<proteinExistence type="predicted"/>
<dbReference type="AlphaFoldDB" id="A5FFQ3"/>
<sequence>MNNEISRISTIIGDPVRSVILWTLLDNRAYTAIELANVVETSPQNISIHLSKLVNADLLTVESQGRHKYYKLLNPEIAGVIEGIANLVPKERQKNVTDNNSGIKYCRTCYDHLAGKIGVEITAKLIDKKYIVLDNKAFLVTEEGKNFFNNLGIDLEALKKQKRIFAKPCLDWSERKHHLSGSLAAALLNKMFEMDWIRRIDNSRAVSITANGQKALYDKLKLIV</sequence>
<dbReference type="InterPro" id="IPR036388">
    <property type="entry name" value="WH-like_DNA-bd_sf"/>
</dbReference>
<dbReference type="InterPro" id="IPR036390">
    <property type="entry name" value="WH_DNA-bd_sf"/>
</dbReference>
<dbReference type="STRING" id="376686.Fjoh_2949"/>
<organism evidence="2 3">
    <name type="scientific">Flavobacterium johnsoniae (strain ATCC 17061 / DSM 2064 / JCM 8514 / BCRC 14874 / CCUG 350202 / NBRC 14942 / NCIMB 11054 / UW101)</name>
    <name type="common">Cytophaga johnsonae</name>
    <dbReference type="NCBI Taxonomy" id="376686"/>
    <lineage>
        <taxon>Bacteria</taxon>
        <taxon>Pseudomonadati</taxon>
        <taxon>Bacteroidota</taxon>
        <taxon>Flavobacteriia</taxon>
        <taxon>Flavobacteriales</taxon>
        <taxon>Flavobacteriaceae</taxon>
        <taxon>Flavobacterium</taxon>
    </lineage>
</organism>
<dbReference type="GO" id="GO:0097063">
    <property type="term" value="F:cadmium ion sensor activity"/>
    <property type="evidence" value="ECO:0007669"/>
    <property type="project" value="TreeGrafter"/>
</dbReference>
<evidence type="ECO:0000259" key="1">
    <source>
        <dbReference type="PROSITE" id="PS50987"/>
    </source>
</evidence>
<dbReference type="PROSITE" id="PS50987">
    <property type="entry name" value="HTH_ARSR_2"/>
    <property type="match status" value="1"/>
</dbReference>
<dbReference type="eggNOG" id="COG0640">
    <property type="taxonomic scope" value="Bacteria"/>
</dbReference>
<name>A5FFQ3_FLAJ1</name>
<dbReference type="HOGENOM" id="CLU_077964_0_1_10"/>
<gene>
    <name evidence="2" type="ordered locus">Fjoh_2949</name>
</gene>
<reference evidence="2 3" key="1">
    <citation type="journal article" date="2009" name="Appl. Environ. Microbiol.">
        <title>Novel features of the polysaccharide-digesting gliding bacterium Flavobacterium johnsoniae as revealed by genome sequence analysis.</title>
        <authorList>
            <person name="McBride M.J."/>
            <person name="Xie G."/>
            <person name="Martens E.C."/>
            <person name="Lapidus A."/>
            <person name="Henrissat B."/>
            <person name="Rhodes R.G."/>
            <person name="Goltsman E."/>
            <person name="Wang W."/>
            <person name="Xu J."/>
            <person name="Hunnicutt D.W."/>
            <person name="Staroscik A.M."/>
            <person name="Hoover T.R."/>
            <person name="Cheng Y.Q."/>
            <person name="Stein J.L."/>
        </authorList>
    </citation>
    <scope>NUCLEOTIDE SEQUENCE [LARGE SCALE GENOMIC DNA]</scope>
    <source>
        <strain evidence="3">ATCC 17061 / DSM 2064 / JCM 8514 / BCRC 14874 / CCUG 350202 / NBRC 14942 / NCIMB 11054 / UW101</strain>
    </source>
</reference>
<feature type="domain" description="HTH arsR-type" evidence="1">
    <location>
        <begin position="1"/>
        <end position="92"/>
    </location>
</feature>
<keyword evidence="3" id="KW-1185">Reference proteome</keyword>
<dbReference type="InterPro" id="IPR011991">
    <property type="entry name" value="ArsR-like_HTH"/>
</dbReference>
<dbReference type="SUPFAM" id="SSF46785">
    <property type="entry name" value="Winged helix' DNA-binding domain"/>
    <property type="match status" value="1"/>
</dbReference>
<accession>A5FFQ3</accession>
<dbReference type="PANTHER" id="PTHR39168">
    <property type="entry name" value="TRANSCRIPTIONAL REGULATOR-RELATED"/>
    <property type="match status" value="1"/>
</dbReference>
<dbReference type="InterPro" id="IPR001845">
    <property type="entry name" value="HTH_ArsR_DNA-bd_dom"/>
</dbReference>
<protein>
    <submittedName>
        <fullName evidence="2">Transcriptional regulator, ArsR family</fullName>
    </submittedName>
</protein>
<evidence type="ECO:0000313" key="2">
    <source>
        <dbReference type="EMBL" id="ABQ05970.1"/>
    </source>
</evidence>
<dbReference type="Gene3D" id="1.10.10.10">
    <property type="entry name" value="Winged helix-like DNA-binding domain superfamily/Winged helix DNA-binding domain"/>
    <property type="match status" value="1"/>
</dbReference>
<dbReference type="SMART" id="SM00418">
    <property type="entry name" value="HTH_ARSR"/>
    <property type="match status" value="1"/>
</dbReference>
<dbReference type="Pfam" id="PF12840">
    <property type="entry name" value="HTH_20"/>
    <property type="match status" value="1"/>
</dbReference>
<dbReference type="KEGG" id="fjo:Fjoh_2949"/>
<dbReference type="GO" id="GO:0003700">
    <property type="term" value="F:DNA-binding transcription factor activity"/>
    <property type="evidence" value="ECO:0007669"/>
    <property type="project" value="InterPro"/>
</dbReference>
<dbReference type="EMBL" id="CP000685">
    <property type="protein sequence ID" value="ABQ05970.1"/>
    <property type="molecule type" value="Genomic_DNA"/>
</dbReference>
<dbReference type="GO" id="GO:0046686">
    <property type="term" value="P:response to cadmium ion"/>
    <property type="evidence" value="ECO:0007669"/>
    <property type="project" value="TreeGrafter"/>
</dbReference>
<dbReference type="InterPro" id="IPR052543">
    <property type="entry name" value="HTH_Metal-responsive_Reg"/>
</dbReference>
<dbReference type="CDD" id="cd00090">
    <property type="entry name" value="HTH_ARSR"/>
    <property type="match status" value="1"/>
</dbReference>
<dbReference type="GeneID" id="31765865"/>
<dbReference type="PANTHER" id="PTHR39168:SF1">
    <property type="entry name" value="TRANSCRIPTIONAL REGULATORY PROTEIN"/>
    <property type="match status" value="1"/>
</dbReference>
<dbReference type="RefSeq" id="WP_012025008.1">
    <property type="nucleotide sequence ID" value="NC_009441.1"/>
</dbReference>
<dbReference type="GO" id="GO:0032791">
    <property type="term" value="F:lead ion binding"/>
    <property type="evidence" value="ECO:0007669"/>
    <property type="project" value="TreeGrafter"/>
</dbReference>
<dbReference type="GO" id="GO:0003677">
    <property type="term" value="F:DNA binding"/>
    <property type="evidence" value="ECO:0007669"/>
    <property type="project" value="TreeGrafter"/>
</dbReference>